<dbReference type="AlphaFoldDB" id="A0A409WLB4"/>
<evidence type="ECO:0000256" key="2">
    <source>
        <dbReference type="SAM" id="Phobius"/>
    </source>
</evidence>
<evidence type="ECO:0000313" key="5">
    <source>
        <dbReference type="Proteomes" id="UP000284842"/>
    </source>
</evidence>
<keyword evidence="2" id="KW-0472">Membrane</keyword>
<evidence type="ECO:0000256" key="1">
    <source>
        <dbReference type="SAM" id="MobiDB-lite"/>
    </source>
</evidence>
<gene>
    <name evidence="4" type="ORF">CVT24_007814</name>
</gene>
<keyword evidence="2" id="KW-1133">Transmembrane helix</keyword>
<feature type="transmembrane region" description="Helical" evidence="2">
    <location>
        <begin position="637"/>
        <end position="661"/>
    </location>
</feature>
<dbReference type="EMBL" id="NHTK01005419">
    <property type="protein sequence ID" value="PPQ79314.1"/>
    <property type="molecule type" value="Genomic_DNA"/>
</dbReference>
<protein>
    <recommendedName>
        <fullName evidence="3">Deoxyribonuclease NucA/NucB domain-containing protein</fullName>
    </recommendedName>
</protein>
<accession>A0A409WLB4</accession>
<feature type="compositionally biased region" description="Low complexity" evidence="1">
    <location>
        <begin position="1"/>
        <end position="27"/>
    </location>
</feature>
<feature type="region of interest" description="Disordered" evidence="1">
    <location>
        <begin position="1"/>
        <end position="28"/>
    </location>
</feature>
<dbReference type="STRING" id="181874.A0A409WLB4"/>
<proteinExistence type="predicted"/>
<organism evidence="4 5">
    <name type="scientific">Panaeolus cyanescens</name>
    <dbReference type="NCBI Taxonomy" id="181874"/>
    <lineage>
        <taxon>Eukaryota</taxon>
        <taxon>Fungi</taxon>
        <taxon>Dikarya</taxon>
        <taxon>Basidiomycota</taxon>
        <taxon>Agaricomycotina</taxon>
        <taxon>Agaricomycetes</taxon>
        <taxon>Agaricomycetidae</taxon>
        <taxon>Agaricales</taxon>
        <taxon>Agaricineae</taxon>
        <taxon>Galeropsidaceae</taxon>
        <taxon>Panaeolus</taxon>
    </lineage>
</organism>
<keyword evidence="5" id="KW-1185">Reference proteome</keyword>
<evidence type="ECO:0000313" key="4">
    <source>
        <dbReference type="EMBL" id="PPQ79314.1"/>
    </source>
</evidence>
<feature type="region of interest" description="Disordered" evidence="1">
    <location>
        <begin position="570"/>
        <end position="629"/>
    </location>
</feature>
<sequence length="693" mass="72450">MSTSTSISTSSSVRPSSTGCSSMSTRSELVELERRGREILSLEPRQRPFPSDCMRLCNIAAKQEYPVWEIGENPGETDQLVYSMCKGIMQRVKDGKIQPGLDDGEDVLEYNGKGVRETTSALCRPGGVGFCREVSLAAGAPFECDEYPPAVLNPRGGAQTRWCVPKYQNSGTQGPMLSNFLKKCGVKGKDKMMVKIKGGCKRFNFARSELESEAERFDFGEFGLAPAPNPVHTPTNPTSAPIVPKTLPRESLGGHVLQRRATIQLDASNGTLRNPNGDSSLLYVAVEIDELADGHYEFNVQFDGTIESVTVLNKYGEDYASASSPSGSASLSFDITDGSNLPAALIAWTSRAVTVSYAGTGTLKASGDAALRPMLGMRGLGCAFASIQTTIPTCKDLPITIAGEKNGVPPYYMVALAVDGTPTTTLIGTTDDEVSYQVRHPVGTRLLLSVTDSEGNPGGTFAPMTVVAGDSTSCVNAPPASPTFTVHTNITRSNASGGLREVSTCDFVALVVTGGTGPYNIMAIAANSPAVTNDTMARGNNVYTYVNRALPGGFLVAAVSDSTGQWATGTPLFTTKGGNTGGGDNTNNGNGGNSNGSGTGGGDSNNPPGNSNTPGNSNNSNGNGTTSAEKKDTNMPLVIGLTAGLGGALVLALGVTLFIYLRKKMRVRELEDEVILGFSGTKGPVGTKPGAVY</sequence>
<dbReference type="Pfam" id="PF14040">
    <property type="entry name" value="DNase_NucA_NucB"/>
    <property type="match status" value="1"/>
</dbReference>
<feature type="domain" description="Deoxyribonuclease NucA/NucB" evidence="3">
    <location>
        <begin position="139"/>
        <end position="194"/>
    </location>
</feature>
<comment type="caution">
    <text evidence="4">The sequence shown here is derived from an EMBL/GenBank/DDBJ whole genome shotgun (WGS) entry which is preliminary data.</text>
</comment>
<reference evidence="4 5" key="1">
    <citation type="journal article" date="2018" name="Evol. Lett.">
        <title>Horizontal gene cluster transfer increased hallucinogenic mushroom diversity.</title>
        <authorList>
            <person name="Reynolds H.T."/>
            <person name="Vijayakumar V."/>
            <person name="Gluck-Thaler E."/>
            <person name="Korotkin H.B."/>
            <person name="Matheny P.B."/>
            <person name="Slot J.C."/>
        </authorList>
    </citation>
    <scope>NUCLEOTIDE SEQUENCE [LARGE SCALE GENOMIC DNA]</scope>
    <source>
        <strain evidence="4 5">2629</strain>
    </source>
</reference>
<keyword evidence="2" id="KW-0812">Transmembrane</keyword>
<evidence type="ECO:0000259" key="3">
    <source>
        <dbReference type="Pfam" id="PF14040"/>
    </source>
</evidence>
<dbReference type="OrthoDB" id="2527908at2759"/>
<dbReference type="InterPro" id="IPR029476">
    <property type="entry name" value="DNase_NucA_NucB"/>
</dbReference>
<dbReference type="Proteomes" id="UP000284842">
    <property type="component" value="Unassembled WGS sequence"/>
</dbReference>
<name>A0A409WLB4_9AGAR</name>
<dbReference type="InParanoid" id="A0A409WLB4"/>
<feature type="compositionally biased region" description="Gly residues" evidence="1">
    <location>
        <begin position="578"/>
        <end position="603"/>
    </location>
</feature>
<feature type="compositionally biased region" description="Low complexity" evidence="1">
    <location>
        <begin position="604"/>
        <end position="627"/>
    </location>
</feature>